<dbReference type="EC" id="6.3.5.-" evidence="1"/>
<name>A0A0G0K333_9BACT</name>
<keyword evidence="1" id="KW-0436">Ligase</keyword>
<dbReference type="Proteomes" id="UP000034498">
    <property type="component" value="Unassembled WGS sequence"/>
</dbReference>
<dbReference type="GO" id="GO:0050566">
    <property type="term" value="F:asparaginyl-tRNA synthase (glutamine-hydrolyzing) activity"/>
    <property type="evidence" value="ECO:0007669"/>
    <property type="project" value="RHEA"/>
</dbReference>
<dbReference type="GO" id="GO:0070681">
    <property type="term" value="P:glutaminyl-tRNAGln biosynthesis via transamidation"/>
    <property type="evidence" value="ECO:0007669"/>
    <property type="project" value="TreeGrafter"/>
</dbReference>
<keyword evidence="1" id="KW-0547">Nucleotide-binding</keyword>
<dbReference type="GO" id="GO:0050567">
    <property type="term" value="F:glutaminyl-tRNA synthase (glutamine-hydrolyzing) activity"/>
    <property type="evidence" value="ECO:0007669"/>
    <property type="project" value="UniProtKB-UniRule"/>
</dbReference>
<comment type="function">
    <text evidence="1">Allows the formation of correctly charged Asn-tRNA(Asn) or Gln-tRNA(Gln) through the transamidation of misacylated Asp-tRNA(Asn) or Glu-tRNA(Gln) in organisms which lack either or both of asparaginyl-tRNA or glutaminyl-tRNA synthetases. The reaction takes place in the presence of glutamine and ATP through an activated phospho-Asp-tRNA(Asn) or phospho-Glu-tRNA(Gln).</text>
</comment>
<dbReference type="GO" id="GO:0006450">
    <property type="term" value="P:regulation of translational fidelity"/>
    <property type="evidence" value="ECO:0007669"/>
    <property type="project" value="InterPro"/>
</dbReference>
<proteinExistence type="inferred from homology"/>
<organism evidence="2 3">
    <name type="scientific">Berkelbacteria bacterium GW2011_GWB1_38_5</name>
    <dbReference type="NCBI Taxonomy" id="1618336"/>
    <lineage>
        <taxon>Bacteria</taxon>
        <taxon>Candidatus Berkelbacteria</taxon>
    </lineage>
</organism>
<protein>
    <recommendedName>
        <fullName evidence="1">Aspartyl/glutamyl-tRNA(Asn/Gln) amidotransferase subunit C</fullName>
        <shortName evidence="1">Asp/Glu-ADT subunit C</shortName>
        <ecNumber evidence="1">6.3.5.-</ecNumber>
    </recommendedName>
</protein>
<dbReference type="SUPFAM" id="SSF141000">
    <property type="entry name" value="Glu-tRNAGln amidotransferase C subunit"/>
    <property type="match status" value="1"/>
</dbReference>
<comment type="similarity">
    <text evidence="1">Belongs to the GatC family.</text>
</comment>
<accession>A0A0G0K333</accession>
<dbReference type="AlphaFoldDB" id="A0A0G0K333"/>
<sequence length="96" mass="10770">MAHISKQDVEHVAKLSRLKLSDEETAEYTQELGAILDYVDELDSAPTEGVEPISQISGLKNIAREDEVTESLPTEKVLENAPDKKDNFIKVKKIFE</sequence>
<dbReference type="STRING" id="1618336.US94_C0035G0003"/>
<reference evidence="2 3" key="1">
    <citation type="journal article" date="2015" name="Nature">
        <title>rRNA introns, odd ribosomes, and small enigmatic genomes across a large radiation of phyla.</title>
        <authorList>
            <person name="Brown C.T."/>
            <person name="Hug L.A."/>
            <person name="Thomas B.C."/>
            <person name="Sharon I."/>
            <person name="Castelle C.J."/>
            <person name="Singh A."/>
            <person name="Wilkins M.J."/>
            <person name="Williams K.H."/>
            <person name="Banfield J.F."/>
        </authorList>
    </citation>
    <scope>NUCLEOTIDE SEQUENCE [LARGE SCALE GENOMIC DNA]</scope>
</reference>
<dbReference type="NCBIfam" id="TIGR00135">
    <property type="entry name" value="gatC"/>
    <property type="match status" value="1"/>
</dbReference>
<evidence type="ECO:0000256" key="1">
    <source>
        <dbReference type="HAMAP-Rule" id="MF_00122"/>
    </source>
</evidence>
<dbReference type="EMBL" id="LBUX01000035">
    <property type="protein sequence ID" value="KKQ73187.1"/>
    <property type="molecule type" value="Genomic_DNA"/>
</dbReference>
<comment type="caution">
    <text evidence="2">The sequence shown here is derived from an EMBL/GenBank/DDBJ whole genome shotgun (WGS) entry which is preliminary data.</text>
</comment>
<dbReference type="InterPro" id="IPR003837">
    <property type="entry name" value="GatC"/>
</dbReference>
<dbReference type="GO" id="GO:0016740">
    <property type="term" value="F:transferase activity"/>
    <property type="evidence" value="ECO:0007669"/>
    <property type="project" value="UniProtKB-KW"/>
</dbReference>
<dbReference type="PANTHER" id="PTHR15004">
    <property type="entry name" value="GLUTAMYL-TRNA(GLN) AMIDOTRANSFERASE SUBUNIT C, MITOCHONDRIAL"/>
    <property type="match status" value="1"/>
</dbReference>
<evidence type="ECO:0000313" key="2">
    <source>
        <dbReference type="EMBL" id="KKQ73187.1"/>
    </source>
</evidence>
<dbReference type="HAMAP" id="MF_00122">
    <property type="entry name" value="GatC"/>
    <property type="match status" value="1"/>
</dbReference>
<keyword evidence="2" id="KW-0808">Transferase</keyword>
<dbReference type="Pfam" id="PF02686">
    <property type="entry name" value="GatC"/>
    <property type="match status" value="1"/>
</dbReference>
<dbReference type="InterPro" id="IPR036113">
    <property type="entry name" value="Asp/Glu-ADT_sf_sub_c"/>
</dbReference>
<comment type="catalytic activity">
    <reaction evidence="1">
        <text>L-glutamyl-tRNA(Gln) + L-glutamine + ATP + H2O = L-glutaminyl-tRNA(Gln) + L-glutamate + ADP + phosphate + H(+)</text>
        <dbReference type="Rhea" id="RHEA:17521"/>
        <dbReference type="Rhea" id="RHEA-COMP:9681"/>
        <dbReference type="Rhea" id="RHEA-COMP:9684"/>
        <dbReference type="ChEBI" id="CHEBI:15377"/>
        <dbReference type="ChEBI" id="CHEBI:15378"/>
        <dbReference type="ChEBI" id="CHEBI:29985"/>
        <dbReference type="ChEBI" id="CHEBI:30616"/>
        <dbReference type="ChEBI" id="CHEBI:43474"/>
        <dbReference type="ChEBI" id="CHEBI:58359"/>
        <dbReference type="ChEBI" id="CHEBI:78520"/>
        <dbReference type="ChEBI" id="CHEBI:78521"/>
        <dbReference type="ChEBI" id="CHEBI:456216"/>
    </reaction>
</comment>
<dbReference type="GO" id="GO:0006412">
    <property type="term" value="P:translation"/>
    <property type="evidence" value="ECO:0007669"/>
    <property type="project" value="UniProtKB-UniRule"/>
</dbReference>
<keyword evidence="1" id="KW-0648">Protein biosynthesis</keyword>
<dbReference type="GO" id="GO:0005524">
    <property type="term" value="F:ATP binding"/>
    <property type="evidence" value="ECO:0007669"/>
    <property type="project" value="UniProtKB-KW"/>
</dbReference>
<dbReference type="Gene3D" id="1.10.20.60">
    <property type="entry name" value="Glu-tRNAGln amidotransferase C subunit, N-terminal domain"/>
    <property type="match status" value="1"/>
</dbReference>
<comment type="subunit">
    <text evidence="1">Heterotrimer of A, B and C subunits.</text>
</comment>
<evidence type="ECO:0000313" key="3">
    <source>
        <dbReference type="Proteomes" id="UP000034498"/>
    </source>
</evidence>
<dbReference type="PANTHER" id="PTHR15004:SF0">
    <property type="entry name" value="GLUTAMYL-TRNA(GLN) AMIDOTRANSFERASE SUBUNIT C, MITOCHONDRIAL"/>
    <property type="match status" value="1"/>
</dbReference>
<comment type="catalytic activity">
    <reaction evidence="1">
        <text>L-aspartyl-tRNA(Asn) + L-glutamine + ATP + H2O = L-asparaginyl-tRNA(Asn) + L-glutamate + ADP + phosphate + 2 H(+)</text>
        <dbReference type="Rhea" id="RHEA:14513"/>
        <dbReference type="Rhea" id="RHEA-COMP:9674"/>
        <dbReference type="Rhea" id="RHEA-COMP:9677"/>
        <dbReference type="ChEBI" id="CHEBI:15377"/>
        <dbReference type="ChEBI" id="CHEBI:15378"/>
        <dbReference type="ChEBI" id="CHEBI:29985"/>
        <dbReference type="ChEBI" id="CHEBI:30616"/>
        <dbReference type="ChEBI" id="CHEBI:43474"/>
        <dbReference type="ChEBI" id="CHEBI:58359"/>
        <dbReference type="ChEBI" id="CHEBI:78515"/>
        <dbReference type="ChEBI" id="CHEBI:78516"/>
        <dbReference type="ChEBI" id="CHEBI:456216"/>
    </reaction>
</comment>
<gene>
    <name evidence="1" type="primary">gatC</name>
    <name evidence="2" type="ORF">US94_C0035G0003</name>
</gene>
<keyword evidence="1" id="KW-0067">ATP-binding</keyword>